<protein>
    <submittedName>
        <fullName evidence="4">F-box only protein 39-like isoform X1</fullName>
    </submittedName>
</protein>
<dbReference type="PROSITE" id="PS50181">
    <property type="entry name" value="FBOX"/>
    <property type="match status" value="1"/>
</dbReference>
<dbReference type="Proteomes" id="UP001165740">
    <property type="component" value="Chromosome 2"/>
</dbReference>
<dbReference type="OrthoDB" id="6421103at2759"/>
<keyword evidence="3" id="KW-1185">Reference proteome</keyword>
<accession>A0A9W2ZLT7</accession>
<keyword evidence="1" id="KW-0175">Coiled coil</keyword>
<sequence length="421" mass="48097">MWELLPDEVLLLIFKYLKDSDLNHASVACKKWRRVYIEPCLWRSRTFEIRGYCSSQTERIEQMLTKYVNSMGEYLQYVRVVCHSPNLLTAHGMAACVDTLLSGLSSLKDGKKTIRAFQMSELHFHQSWGCFRSSVNLLADAISAFLRTQTNLRHFDMNDACMSRPHSYRIIKALLKSKSMKTLQSIHLLNFYDSEGITHNVGLQLRTLSSKCCCLKEMSLNYSYLLALFGDVENKGALLPETLERLSLLVNAGDFCQYEEGVMSSEHWKGIHSACPNLQVHFYMDGWPRNPTKMLVPKIPLAHFCIGGARSPHSTPFGRKTSLLLDHLALHFDTTLKSACFFADSHRPSSPSKASLVHFLIKCRKLTRLVFSECLVTLDYIFKVKNELNKVKNELNKVKNELNNEKVMVSVVRQTRISPSS</sequence>
<dbReference type="Pfam" id="PF12937">
    <property type="entry name" value="F-box-like"/>
    <property type="match status" value="1"/>
</dbReference>
<dbReference type="InterPro" id="IPR001810">
    <property type="entry name" value="F-box_dom"/>
</dbReference>
<dbReference type="PANTHER" id="PTHR20933">
    <property type="entry name" value="F-BOX ONLY PROTEIN 33"/>
    <property type="match status" value="1"/>
</dbReference>
<dbReference type="SUPFAM" id="SSF81383">
    <property type="entry name" value="F-box domain"/>
    <property type="match status" value="1"/>
</dbReference>
<reference evidence="4" key="1">
    <citation type="submission" date="2025-08" db="UniProtKB">
        <authorList>
            <consortium name="RefSeq"/>
        </authorList>
    </citation>
    <scope>IDENTIFICATION</scope>
</reference>
<dbReference type="Gene3D" id="3.80.10.10">
    <property type="entry name" value="Ribonuclease Inhibitor"/>
    <property type="match status" value="1"/>
</dbReference>
<evidence type="ECO:0000256" key="1">
    <source>
        <dbReference type="SAM" id="Coils"/>
    </source>
</evidence>
<evidence type="ECO:0000313" key="4">
    <source>
        <dbReference type="RefSeq" id="XP_055875945.1"/>
    </source>
</evidence>
<dbReference type="GeneID" id="106065350"/>
<feature type="domain" description="F-box" evidence="2">
    <location>
        <begin position="1"/>
        <end position="45"/>
    </location>
</feature>
<dbReference type="InterPro" id="IPR036047">
    <property type="entry name" value="F-box-like_dom_sf"/>
</dbReference>
<dbReference type="PANTHER" id="PTHR20933:SF3">
    <property type="entry name" value="F-BOX ONLY PROTEIN 33"/>
    <property type="match status" value="1"/>
</dbReference>
<dbReference type="Gene3D" id="1.20.1280.50">
    <property type="match status" value="1"/>
</dbReference>
<name>A0A9W2ZLT7_BIOGL</name>
<organism evidence="3 4">
    <name type="scientific">Biomphalaria glabrata</name>
    <name type="common">Bloodfluke planorb</name>
    <name type="synonym">Freshwater snail</name>
    <dbReference type="NCBI Taxonomy" id="6526"/>
    <lineage>
        <taxon>Eukaryota</taxon>
        <taxon>Metazoa</taxon>
        <taxon>Spiralia</taxon>
        <taxon>Lophotrochozoa</taxon>
        <taxon>Mollusca</taxon>
        <taxon>Gastropoda</taxon>
        <taxon>Heterobranchia</taxon>
        <taxon>Euthyneura</taxon>
        <taxon>Panpulmonata</taxon>
        <taxon>Hygrophila</taxon>
        <taxon>Lymnaeoidea</taxon>
        <taxon>Planorbidae</taxon>
        <taxon>Biomphalaria</taxon>
    </lineage>
</organism>
<dbReference type="AlphaFoldDB" id="A0A9W2ZLT7"/>
<feature type="coiled-coil region" evidence="1">
    <location>
        <begin position="381"/>
        <end position="408"/>
    </location>
</feature>
<gene>
    <name evidence="4" type="primary">LOC106065350</name>
</gene>
<dbReference type="RefSeq" id="XP_055875945.1">
    <property type="nucleotide sequence ID" value="XM_056019970.1"/>
</dbReference>
<dbReference type="SMART" id="SM00256">
    <property type="entry name" value="FBOX"/>
    <property type="match status" value="1"/>
</dbReference>
<dbReference type="GO" id="GO:0031398">
    <property type="term" value="P:positive regulation of protein ubiquitination"/>
    <property type="evidence" value="ECO:0007669"/>
    <property type="project" value="TreeGrafter"/>
</dbReference>
<dbReference type="OMA" id="TEVSINC"/>
<proteinExistence type="predicted"/>
<evidence type="ECO:0000313" key="3">
    <source>
        <dbReference type="Proteomes" id="UP001165740"/>
    </source>
</evidence>
<evidence type="ECO:0000259" key="2">
    <source>
        <dbReference type="PROSITE" id="PS50181"/>
    </source>
</evidence>
<dbReference type="InterPro" id="IPR032675">
    <property type="entry name" value="LRR_dom_sf"/>
</dbReference>